<protein>
    <recommendedName>
        <fullName evidence="1">LarA-like N-terminal domain-containing protein</fullName>
    </recommendedName>
</protein>
<reference evidence="2" key="1">
    <citation type="journal article" date="2014" name="Front. Microbiol.">
        <title>High frequency of phylogenetically diverse reductive dehalogenase-homologous genes in deep subseafloor sedimentary metagenomes.</title>
        <authorList>
            <person name="Kawai M."/>
            <person name="Futagami T."/>
            <person name="Toyoda A."/>
            <person name="Takaki Y."/>
            <person name="Nishi S."/>
            <person name="Hori S."/>
            <person name="Arai W."/>
            <person name="Tsubouchi T."/>
            <person name="Morono Y."/>
            <person name="Uchiyama I."/>
            <person name="Ito T."/>
            <person name="Fujiyama A."/>
            <person name="Inagaki F."/>
            <person name="Takami H."/>
        </authorList>
    </citation>
    <scope>NUCLEOTIDE SEQUENCE</scope>
    <source>
        <strain evidence="2">Expedition CK06-06</strain>
    </source>
</reference>
<feature type="domain" description="LarA-like N-terminal" evidence="1">
    <location>
        <begin position="8"/>
        <end position="95"/>
    </location>
</feature>
<proteinExistence type="predicted"/>
<feature type="non-terminal residue" evidence="2">
    <location>
        <position position="1"/>
    </location>
</feature>
<name>X1QXC3_9ZZZZ</name>
<dbReference type="PANTHER" id="PTHR33171">
    <property type="entry name" value="LAR_N DOMAIN-CONTAINING PROTEIN"/>
    <property type="match status" value="1"/>
</dbReference>
<dbReference type="AlphaFoldDB" id="X1QXC3"/>
<gene>
    <name evidence="2" type="ORF">S12H4_23648</name>
</gene>
<dbReference type="Pfam" id="PF09861">
    <property type="entry name" value="Lar_N"/>
    <property type="match status" value="1"/>
</dbReference>
<dbReference type="Gene3D" id="3.40.50.11440">
    <property type="match status" value="1"/>
</dbReference>
<dbReference type="EMBL" id="BARW01012614">
    <property type="protein sequence ID" value="GAI72933.1"/>
    <property type="molecule type" value="Genomic_DNA"/>
</dbReference>
<dbReference type="PANTHER" id="PTHR33171:SF17">
    <property type="entry name" value="LARA-LIKE N-TERMINAL DOMAIN-CONTAINING PROTEIN"/>
    <property type="match status" value="1"/>
</dbReference>
<dbReference type="InterPro" id="IPR048068">
    <property type="entry name" value="LarA-like"/>
</dbReference>
<sequence length="121" mass="13896">ECLKDFSSVKKILLIHPDYTRTDFTNKLIPLIYQELKNRGMEQIDSLNAGGTHREMTEIEIREKLGISSPINFNHFYNHEYNNPRQLVTVGDISSSFVEEKTNGELSQSIPVVVNKLITED</sequence>
<dbReference type="InterPro" id="IPR018657">
    <property type="entry name" value="LarA-like_N"/>
</dbReference>
<evidence type="ECO:0000259" key="1">
    <source>
        <dbReference type="Pfam" id="PF09861"/>
    </source>
</evidence>
<accession>X1QXC3</accession>
<organism evidence="2">
    <name type="scientific">marine sediment metagenome</name>
    <dbReference type="NCBI Taxonomy" id="412755"/>
    <lineage>
        <taxon>unclassified sequences</taxon>
        <taxon>metagenomes</taxon>
        <taxon>ecological metagenomes</taxon>
    </lineage>
</organism>
<evidence type="ECO:0000313" key="2">
    <source>
        <dbReference type="EMBL" id="GAI72933.1"/>
    </source>
</evidence>
<dbReference type="GO" id="GO:0050043">
    <property type="term" value="F:lactate racemase activity"/>
    <property type="evidence" value="ECO:0007669"/>
    <property type="project" value="InterPro"/>
</dbReference>
<comment type="caution">
    <text evidence="2">The sequence shown here is derived from an EMBL/GenBank/DDBJ whole genome shotgun (WGS) entry which is preliminary data.</text>
</comment>